<comment type="caution">
    <text evidence="2">The sequence shown here is derived from an EMBL/GenBank/DDBJ whole genome shotgun (WGS) entry which is preliminary data.</text>
</comment>
<feature type="transmembrane region" description="Helical" evidence="1">
    <location>
        <begin position="124"/>
        <end position="145"/>
    </location>
</feature>
<dbReference type="RefSeq" id="WP_068412157.1">
    <property type="nucleotide sequence ID" value="NZ_LRDB01000002.1"/>
</dbReference>
<keyword evidence="3" id="KW-1185">Reference proteome</keyword>
<keyword evidence="1" id="KW-1133">Transmembrane helix</keyword>
<dbReference type="STRING" id="296218.AWN68_13875"/>
<organism evidence="2 3">
    <name type="scientific">Roseivirga echinicomitans</name>
    <dbReference type="NCBI Taxonomy" id="296218"/>
    <lineage>
        <taxon>Bacteria</taxon>
        <taxon>Pseudomonadati</taxon>
        <taxon>Bacteroidota</taxon>
        <taxon>Cytophagia</taxon>
        <taxon>Cytophagales</taxon>
        <taxon>Roseivirgaceae</taxon>
        <taxon>Roseivirga</taxon>
    </lineage>
</organism>
<keyword evidence="1" id="KW-0472">Membrane</keyword>
<evidence type="ECO:0000313" key="2">
    <source>
        <dbReference type="EMBL" id="KYG82868.1"/>
    </source>
</evidence>
<feature type="transmembrane region" description="Helical" evidence="1">
    <location>
        <begin position="68"/>
        <end position="88"/>
    </location>
</feature>
<gene>
    <name evidence="2" type="ORF">AWN68_13875</name>
</gene>
<keyword evidence="1" id="KW-0812">Transmembrane</keyword>
<evidence type="ECO:0008006" key="4">
    <source>
        <dbReference type="Google" id="ProtNLM"/>
    </source>
</evidence>
<feature type="transmembrane region" description="Helical" evidence="1">
    <location>
        <begin position="359"/>
        <end position="380"/>
    </location>
</feature>
<feature type="transmembrane region" description="Helical" evidence="1">
    <location>
        <begin position="165"/>
        <end position="183"/>
    </location>
</feature>
<sequence length="416" mass="47487">MLDIFKHTLGAKGWLRAWAIYLMAFPFYFFPAGSAQPSDIFIVVIIGLYVLARKFSLSGSLMESFSRFMRFCVYITIINLGVFISLLGEANKGLPWFVFSAFYFYNLFVMGFALSLYRQYGKRFLYTTVYSCLIAAALQITLSFFLETGGEGVRGALFFTNPNQLGYYSLCGLAIVLVLETMIKLPKLMVYLGFFLFSYLALISVSKAAMGAMVILFGVYLLANGILSTRNIFALIVVGGLGVFGLTKTEFGANFQRNLEARNLNEADRPEEITEWQYRGYDRISNHPEYMVFGAGEGGYNRFDTFIEGHEMHSSFGTIVFCYGIPGTVLFIMFIFSLLKKLPWYYVVYSLPLFAYGVTHMGLRFTIFWIALMMFPIIRVERSKLKFVKMYLMKKREKERVEALLNKPGLLNHNIS</sequence>
<dbReference type="OrthoDB" id="1936666at2"/>
<feature type="transmembrane region" description="Helical" evidence="1">
    <location>
        <begin position="316"/>
        <end position="339"/>
    </location>
</feature>
<feature type="transmembrane region" description="Helical" evidence="1">
    <location>
        <begin position="190"/>
        <end position="223"/>
    </location>
</feature>
<feature type="transmembrane region" description="Helical" evidence="1">
    <location>
        <begin position="40"/>
        <end position="56"/>
    </location>
</feature>
<protein>
    <recommendedName>
        <fullName evidence="4">O-antigen ligase domain-containing protein</fullName>
    </recommendedName>
</protein>
<proteinExistence type="predicted"/>
<evidence type="ECO:0000313" key="3">
    <source>
        <dbReference type="Proteomes" id="UP000075615"/>
    </source>
</evidence>
<evidence type="ECO:0000256" key="1">
    <source>
        <dbReference type="SAM" id="Phobius"/>
    </source>
</evidence>
<dbReference type="Proteomes" id="UP000075615">
    <property type="component" value="Unassembled WGS sequence"/>
</dbReference>
<feature type="transmembrane region" description="Helical" evidence="1">
    <location>
        <begin position="14"/>
        <end position="34"/>
    </location>
</feature>
<name>A0A150XVZ3_9BACT</name>
<dbReference type="EMBL" id="LRDB01000002">
    <property type="protein sequence ID" value="KYG82868.1"/>
    <property type="molecule type" value="Genomic_DNA"/>
</dbReference>
<accession>A0A150XVZ3</accession>
<feature type="transmembrane region" description="Helical" evidence="1">
    <location>
        <begin position="229"/>
        <end position="247"/>
    </location>
</feature>
<dbReference type="AlphaFoldDB" id="A0A150XVZ3"/>
<reference evidence="2 3" key="1">
    <citation type="submission" date="2016-01" db="EMBL/GenBank/DDBJ databases">
        <title>Genome sequencing of Roseivirga echinicomitans KMM 6058.</title>
        <authorList>
            <person name="Selvaratnam C."/>
            <person name="Thevarajoo S."/>
            <person name="Goh K.M."/>
            <person name="Ee R."/>
            <person name="Chan K.-G."/>
            <person name="Chong C.S."/>
        </authorList>
    </citation>
    <scope>NUCLEOTIDE SEQUENCE [LARGE SCALE GENOMIC DNA]</scope>
    <source>
        <strain evidence="2 3">KMM 6058</strain>
    </source>
</reference>
<feature type="transmembrane region" description="Helical" evidence="1">
    <location>
        <begin position="94"/>
        <end position="117"/>
    </location>
</feature>